<comment type="similarity">
    <text evidence="2 15 16">Belongs to the SecA family.</text>
</comment>
<evidence type="ECO:0000256" key="6">
    <source>
        <dbReference type="ARBA" id="ARBA00022723"/>
    </source>
</evidence>
<evidence type="ECO:0000256" key="16">
    <source>
        <dbReference type="RuleBase" id="RU003874"/>
    </source>
</evidence>
<comment type="cofactor">
    <cofactor evidence="1">
        <name>Zn(2+)</name>
        <dbReference type="ChEBI" id="CHEBI:29105"/>
    </cofactor>
</comment>
<dbReference type="InterPro" id="IPR011116">
    <property type="entry name" value="SecA_Wing/Scaffold"/>
</dbReference>
<keyword evidence="22" id="KW-1185">Reference proteome</keyword>
<dbReference type="CDD" id="cd18803">
    <property type="entry name" value="SF2_C_secA"/>
    <property type="match status" value="1"/>
</dbReference>
<name>A0A0U2LX04_9ENTE</name>
<dbReference type="NCBIfam" id="NF009538">
    <property type="entry name" value="PRK12904.1"/>
    <property type="match status" value="1"/>
</dbReference>
<dbReference type="SUPFAM" id="SSF81767">
    <property type="entry name" value="Pre-protein crosslinking domain of SecA"/>
    <property type="match status" value="1"/>
</dbReference>
<reference evidence="22" key="1">
    <citation type="submission" date="2015-12" db="EMBL/GenBank/DDBJ databases">
        <authorList>
            <person name="Lauer A."/>
            <person name="Humrighouse B."/>
            <person name="Loparev V."/>
            <person name="Shewmaker P.L."/>
            <person name="Whitney A.M."/>
            <person name="McLaughlin R.W."/>
        </authorList>
    </citation>
    <scope>NUCLEOTIDE SEQUENCE [LARGE SCALE GENOMIC DNA]</scope>
    <source>
        <strain evidence="22">LMG 26678</strain>
    </source>
</reference>
<dbReference type="AlphaFoldDB" id="A0A0U2LX04"/>
<feature type="compositionally biased region" description="Basic residues" evidence="17">
    <location>
        <begin position="833"/>
        <end position="843"/>
    </location>
</feature>
<dbReference type="EC" id="7.4.2.8" evidence="15"/>
<dbReference type="NCBIfam" id="NF006630">
    <property type="entry name" value="PRK09200.1"/>
    <property type="match status" value="1"/>
</dbReference>
<dbReference type="PROSITE" id="PS51192">
    <property type="entry name" value="HELICASE_ATP_BIND_1"/>
    <property type="match status" value="1"/>
</dbReference>
<dbReference type="FunFam" id="1.10.3060.10:FF:000002">
    <property type="entry name" value="Preprotein translocase subunit SecA"/>
    <property type="match status" value="1"/>
</dbReference>
<dbReference type="GO" id="GO:0031522">
    <property type="term" value="C:cell envelope Sec protein transport complex"/>
    <property type="evidence" value="ECO:0007669"/>
    <property type="project" value="TreeGrafter"/>
</dbReference>
<dbReference type="NCBIfam" id="TIGR00963">
    <property type="entry name" value="secA"/>
    <property type="match status" value="1"/>
</dbReference>
<evidence type="ECO:0000313" key="21">
    <source>
        <dbReference type="EMBL" id="ALS37653.1"/>
    </source>
</evidence>
<dbReference type="GO" id="GO:0008564">
    <property type="term" value="F:protein-exporting ATPase activity"/>
    <property type="evidence" value="ECO:0007669"/>
    <property type="project" value="UniProtKB-EC"/>
</dbReference>
<dbReference type="InterPro" id="IPR014018">
    <property type="entry name" value="SecA_motor_DEAD"/>
</dbReference>
<dbReference type="Gene3D" id="3.40.50.300">
    <property type="entry name" value="P-loop containing nucleotide triphosphate hydrolases"/>
    <property type="match status" value="2"/>
</dbReference>
<evidence type="ECO:0000259" key="18">
    <source>
        <dbReference type="PROSITE" id="PS51192"/>
    </source>
</evidence>
<dbReference type="PANTHER" id="PTHR30612">
    <property type="entry name" value="SECA INNER MEMBRANE COMPONENT OF SEC PROTEIN SECRETION SYSTEM"/>
    <property type="match status" value="1"/>
</dbReference>
<protein>
    <recommendedName>
        <fullName evidence="15 16">Protein translocase subunit SecA</fullName>
        <ecNumber evidence="15">7.4.2.8</ecNumber>
    </recommendedName>
</protein>
<dbReference type="InterPro" id="IPR004027">
    <property type="entry name" value="SEC_C_motif"/>
</dbReference>
<keyword evidence="9 15" id="KW-0067">ATP-binding</keyword>
<dbReference type="InterPro" id="IPR036670">
    <property type="entry name" value="SecA_X-link_sf"/>
</dbReference>
<dbReference type="SUPFAM" id="SSF52540">
    <property type="entry name" value="P-loop containing nucleoside triphosphate hydrolases"/>
    <property type="match status" value="2"/>
</dbReference>
<dbReference type="FunFam" id="3.90.1440.10:FF:000001">
    <property type="entry name" value="Preprotein translocase subunit SecA"/>
    <property type="match status" value="1"/>
</dbReference>
<dbReference type="Proteomes" id="UP000067523">
    <property type="component" value="Chromosome"/>
</dbReference>
<dbReference type="InterPro" id="IPR014001">
    <property type="entry name" value="Helicase_ATP-bd"/>
</dbReference>
<evidence type="ECO:0000256" key="4">
    <source>
        <dbReference type="ARBA" id="ARBA00022475"/>
    </source>
</evidence>
<dbReference type="PANTHER" id="PTHR30612:SF0">
    <property type="entry name" value="CHLOROPLAST PROTEIN-TRANSPORTING ATPASE"/>
    <property type="match status" value="1"/>
</dbReference>
<dbReference type="InterPro" id="IPR000185">
    <property type="entry name" value="SecA"/>
</dbReference>
<evidence type="ECO:0000256" key="1">
    <source>
        <dbReference type="ARBA" id="ARBA00001947"/>
    </source>
</evidence>
<keyword evidence="10 15" id="KW-0653">Protein transport</keyword>
<evidence type="ECO:0000259" key="20">
    <source>
        <dbReference type="PROSITE" id="PS51196"/>
    </source>
</evidence>
<keyword evidence="8" id="KW-0862">Zinc</keyword>
<dbReference type="FunFam" id="3.40.50.300:FF:000429">
    <property type="entry name" value="Preprotein translocase subunit SecA"/>
    <property type="match status" value="1"/>
</dbReference>
<dbReference type="GO" id="GO:0046872">
    <property type="term" value="F:metal ion binding"/>
    <property type="evidence" value="ECO:0007669"/>
    <property type="project" value="UniProtKB-KW"/>
</dbReference>
<dbReference type="Pfam" id="PF02810">
    <property type="entry name" value="SEC-C"/>
    <property type="match status" value="1"/>
</dbReference>
<dbReference type="Pfam" id="PF01043">
    <property type="entry name" value="SecA_PP_bind"/>
    <property type="match status" value="1"/>
</dbReference>
<evidence type="ECO:0000256" key="9">
    <source>
        <dbReference type="ARBA" id="ARBA00022840"/>
    </source>
</evidence>
<feature type="domain" description="Helicase C-terminal" evidence="19">
    <location>
        <begin position="414"/>
        <end position="576"/>
    </location>
</feature>
<dbReference type="GO" id="GO:0065002">
    <property type="term" value="P:intracellular protein transmembrane transport"/>
    <property type="evidence" value="ECO:0007669"/>
    <property type="project" value="UniProtKB-UniRule"/>
</dbReference>
<comment type="function">
    <text evidence="15">Part of the Sec protein translocase complex. Interacts with the SecYEG preprotein conducting channel. Has a central role in coupling the hydrolysis of ATP to the transfer of proteins into and across the cell membrane, serving as an ATP-driven molecular motor driving the stepwise translocation of polypeptide chains across the membrane.</text>
</comment>
<evidence type="ECO:0000256" key="11">
    <source>
        <dbReference type="ARBA" id="ARBA00022967"/>
    </source>
</evidence>
<dbReference type="InterPro" id="IPR020937">
    <property type="entry name" value="SecA_CS"/>
</dbReference>
<dbReference type="GO" id="GO:0043952">
    <property type="term" value="P:protein transport by the Sec complex"/>
    <property type="evidence" value="ECO:0007669"/>
    <property type="project" value="TreeGrafter"/>
</dbReference>
<dbReference type="InterPro" id="IPR011130">
    <property type="entry name" value="SecA_preprotein_X-link_dom"/>
</dbReference>
<dbReference type="Pfam" id="PF07517">
    <property type="entry name" value="SecA_DEAD"/>
    <property type="match status" value="1"/>
</dbReference>
<dbReference type="RefSeq" id="WP_208927286.1">
    <property type="nucleotide sequence ID" value="NZ_CP013655.1"/>
</dbReference>
<keyword evidence="13 15" id="KW-0472">Membrane</keyword>
<keyword evidence="6" id="KW-0479">Metal-binding</keyword>
<feature type="domain" description="Helicase ATP-binding" evidence="18">
    <location>
        <begin position="87"/>
        <end position="245"/>
    </location>
</feature>
<dbReference type="Pfam" id="PF07516">
    <property type="entry name" value="SecA_SW"/>
    <property type="match status" value="1"/>
</dbReference>
<dbReference type="PROSITE" id="PS51194">
    <property type="entry name" value="HELICASE_CTER"/>
    <property type="match status" value="1"/>
</dbReference>
<dbReference type="GO" id="GO:0005886">
    <property type="term" value="C:plasma membrane"/>
    <property type="evidence" value="ECO:0007669"/>
    <property type="project" value="UniProtKB-SubCell"/>
</dbReference>
<dbReference type="InterPro" id="IPR001650">
    <property type="entry name" value="Helicase_C-like"/>
</dbReference>
<keyword evidence="11 15" id="KW-1278">Translocase</keyword>
<feature type="binding site" evidence="15">
    <location>
        <position position="85"/>
    </location>
    <ligand>
        <name>ATP</name>
        <dbReference type="ChEBI" id="CHEBI:30616"/>
    </ligand>
</feature>
<comment type="catalytic activity">
    <reaction evidence="14 15">
        <text>ATP + H2O + cellular proteinSide 1 = ADP + phosphate + cellular proteinSide 2.</text>
        <dbReference type="EC" id="7.4.2.8"/>
    </reaction>
</comment>
<dbReference type="SMART" id="SM00958">
    <property type="entry name" value="SecA_PP_bind"/>
    <property type="match status" value="1"/>
</dbReference>
<evidence type="ECO:0000256" key="17">
    <source>
        <dbReference type="SAM" id="MobiDB-lite"/>
    </source>
</evidence>
<dbReference type="CDD" id="cd17928">
    <property type="entry name" value="DEXDc_SecA"/>
    <property type="match status" value="1"/>
</dbReference>
<evidence type="ECO:0000259" key="19">
    <source>
        <dbReference type="PROSITE" id="PS51194"/>
    </source>
</evidence>
<dbReference type="GO" id="GO:0005524">
    <property type="term" value="F:ATP binding"/>
    <property type="evidence" value="ECO:0007669"/>
    <property type="project" value="UniProtKB-UniRule"/>
</dbReference>
<evidence type="ECO:0000256" key="12">
    <source>
        <dbReference type="ARBA" id="ARBA00023010"/>
    </source>
</evidence>
<organism evidence="21 22">
    <name type="scientific">Enterococcus rotai</name>
    <dbReference type="NCBI Taxonomy" id="118060"/>
    <lineage>
        <taxon>Bacteria</taxon>
        <taxon>Bacillati</taxon>
        <taxon>Bacillota</taxon>
        <taxon>Bacilli</taxon>
        <taxon>Lactobacillales</taxon>
        <taxon>Enterococcaceae</taxon>
        <taxon>Enterococcus</taxon>
    </lineage>
</organism>
<evidence type="ECO:0000313" key="22">
    <source>
        <dbReference type="Proteomes" id="UP000067523"/>
    </source>
</evidence>
<keyword evidence="5 15" id="KW-0963">Cytoplasm</keyword>
<feature type="domain" description="SecA family profile" evidence="20">
    <location>
        <begin position="1"/>
        <end position="570"/>
    </location>
</feature>
<dbReference type="SMART" id="SM00957">
    <property type="entry name" value="SecA_DEAD"/>
    <property type="match status" value="1"/>
</dbReference>
<sequence length="843" mass="95936">MANFLKKMIENDKKELKRLDGIANQVETHASAIAALSDEELKAKTDEFKARYQKGETLDQLLPEAFAVVREAAKRVLGLYPYHVQLMGGIVLHDGNIPEMRTGEGKTLTATMPVYLNALTGEGVHVVTVNEYLATRDSDEMGELYNFLGLTVGLNINSKTSEEKRDAYNCDITYSTNNELGFDYLRDNMVVYRNQMVQRPLNYAIVDEVDSILIDEARTPLIISGQAEKSTALYTRTDNFVKRLKEEEDYKIDVQSKTISLTEAGIEKAEENFGLENLYDIENTALTHHMDQALRANFIMLRDIDYVVQEGKVLIVDQFTGRIMDGRRYSDGLHQAIEAKEGVEIEDETKTMATITFQNYFRMYKKLAGMTGTAKTEEEEFREIYNIQVFQIPTNRPIIRDDRADLLYPTLQSKFKAVVQDIKERYHNGQPVLVGTVAVETSELLSELLNKEKVPHEVLNAKNHFKEAEIIMNTGQKGAVTIATNMAGRGTDIKLGLGVIELGGLAVIGTERHESRRIDNQLRGRAGRQGDPGVSQFYLSLEDDLMKRFGSERIKAFLDRMNIEESDAVIQSKMLSKQVESAQKRVEGNNYDTRKNVLQYDDVMREQREVIYAQRQEVIMEDKELTETLLNMVKRTITRVVDSHTQLEKENWNLDGIVDFAASTLVHEDSIAKSDIEGKTPEEIKEYLVKRAQEVYDIKVEQLNGPEQILEFQKVVILRVVDTKWTDHIDAMDQLRQSVGLRAYGQNNPLVEYQTEGYNMFEEMIGAIEFEVTRLFMKSEIRQNVQREQVAQGEAVHPSDEEEPQSNTSAKKKPIHVDEKIGRNDPCPCGSGKKYKNCHGKGQ</sequence>
<keyword evidence="12 15" id="KW-0811">Translocation</keyword>
<dbReference type="PRINTS" id="PR00906">
    <property type="entry name" value="SECA"/>
</dbReference>
<dbReference type="InterPro" id="IPR036266">
    <property type="entry name" value="SecA_Wing/Scaffold_sf"/>
</dbReference>
<dbReference type="Pfam" id="PF21090">
    <property type="entry name" value="P-loop_SecA"/>
    <property type="match status" value="2"/>
</dbReference>
<evidence type="ECO:0000256" key="8">
    <source>
        <dbReference type="ARBA" id="ARBA00022833"/>
    </source>
</evidence>
<keyword evidence="4 15" id="KW-1003">Cell membrane</keyword>
<evidence type="ECO:0000256" key="5">
    <source>
        <dbReference type="ARBA" id="ARBA00022490"/>
    </source>
</evidence>
<comment type="subunit">
    <text evidence="15">Monomer and homodimer. Part of the essential Sec protein translocation apparatus which comprises SecA, SecYEG and auxiliary proteins SecDF. Other proteins may also be involved.</text>
</comment>
<dbReference type="KEGG" id="erx:ATZ35_10970"/>
<feature type="region of interest" description="Disordered" evidence="17">
    <location>
        <begin position="788"/>
        <end position="843"/>
    </location>
</feature>
<dbReference type="STRING" id="118060.ATZ35_10970"/>
<proteinExistence type="inferred from homology"/>
<dbReference type="PROSITE" id="PS51196">
    <property type="entry name" value="SECA_MOTOR_DEAD"/>
    <property type="match status" value="1"/>
</dbReference>
<feature type="binding site" evidence="15">
    <location>
        <position position="492"/>
    </location>
    <ligand>
        <name>ATP</name>
        <dbReference type="ChEBI" id="CHEBI:30616"/>
    </ligand>
</feature>
<evidence type="ECO:0000256" key="3">
    <source>
        <dbReference type="ARBA" id="ARBA00022448"/>
    </source>
</evidence>
<dbReference type="EMBL" id="CP013655">
    <property type="protein sequence ID" value="ALS37653.1"/>
    <property type="molecule type" value="Genomic_DNA"/>
</dbReference>
<dbReference type="InterPro" id="IPR044722">
    <property type="entry name" value="SecA_SF2_C"/>
</dbReference>
<dbReference type="GO" id="GO:0005829">
    <property type="term" value="C:cytosol"/>
    <property type="evidence" value="ECO:0007669"/>
    <property type="project" value="TreeGrafter"/>
</dbReference>
<gene>
    <name evidence="15" type="primary">secA</name>
    <name evidence="21" type="ORF">ATZ35_10970</name>
</gene>
<dbReference type="GO" id="GO:0017038">
    <property type="term" value="P:protein import"/>
    <property type="evidence" value="ECO:0007669"/>
    <property type="project" value="InterPro"/>
</dbReference>
<comment type="subcellular location">
    <subcellularLocation>
        <location evidence="15">Cell membrane</location>
        <topology evidence="15">Peripheral membrane protein</topology>
        <orientation evidence="15">Cytoplasmic side</orientation>
    </subcellularLocation>
    <subcellularLocation>
        <location evidence="15">Cytoplasm</location>
    </subcellularLocation>
    <text evidence="15">Distribution is 50-50.</text>
</comment>
<evidence type="ECO:0000256" key="13">
    <source>
        <dbReference type="ARBA" id="ARBA00023136"/>
    </source>
</evidence>
<dbReference type="PROSITE" id="PS01312">
    <property type="entry name" value="SECA"/>
    <property type="match status" value="1"/>
</dbReference>
<dbReference type="InterPro" id="IPR027417">
    <property type="entry name" value="P-loop_NTPase"/>
</dbReference>
<accession>A0A0U2LX04</accession>
<evidence type="ECO:0000256" key="15">
    <source>
        <dbReference type="HAMAP-Rule" id="MF_01382"/>
    </source>
</evidence>
<dbReference type="SUPFAM" id="SSF81886">
    <property type="entry name" value="Helical scaffold and wing domains of SecA"/>
    <property type="match status" value="1"/>
</dbReference>
<keyword evidence="7 15" id="KW-0547">Nucleotide-binding</keyword>
<dbReference type="InterPro" id="IPR011115">
    <property type="entry name" value="SecA_DEAD"/>
</dbReference>
<evidence type="ECO:0000256" key="14">
    <source>
        <dbReference type="ARBA" id="ARBA00034006"/>
    </source>
</evidence>
<dbReference type="Gene3D" id="1.10.3060.10">
    <property type="entry name" value="Helical scaffold and wing domains of SecA"/>
    <property type="match status" value="1"/>
</dbReference>
<keyword evidence="3 15" id="KW-0813">Transport</keyword>
<dbReference type="Gene3D" id="3.90.1440.10">
    <property type="entry name" value="SecA, preprotein cross-linking domain"/>
    <property type="match status" value="1"/>
</dbReference>
<feature type="binding site" evidence="15">
    <location>
        <begin position="103"/>
        <end position="107"/>
    </location>
    <ligand>
        <name>ATP</name>
        <dbReference type="ChEBI" id="CHEBI:30616"/>
    </ligand>
</feature>
<evidence type="ECO:0000256" key="10">
    <source>
        <dbReference type="ARBA" id="ARBA00022927"/>
    </source>
</evidence>
<evidence type="ECO:0000256" key="2">
    <source>
        <dbReference type="ARBA" id="ARBA00007650"/>
    </source>
</evidence>
<evidence type="ECO:0000256" key="7">
    <source>
        <dbReference type="ARBA" id="ARBA00022741"/>
    </source>
</evidence>
<dbReference type="GO" id="GO:0006605">
    <property type="term" value="P:protein targeting"/>
    <property type="evidence" value="ECO:0007669"/>
    <property type="project" value="UniProtKB-UniRule"/>
</dbReference>
<dbReference type="HAMAP" id="MF_01382">
    <property type="entry name" value="SecA"/>
    <property type="match status" value="1"/>
</dbReference>